<keyword evidence="2 10" id="KW-0813">Transport</keyword>
<keyword evidence="9 10" id="KW-0998">Cell outer membrane</keyword>
<name>A0A2T7BFT5_9BACT</name>
<keyword evidence="4" id="KW-0410">Iron transport</keyword>
<dbReference type="InterPro" id="IPR008969">
    <property type="entry name" value="CarboxyPept-like_regulatory"/>
</dbReference>
<dbReference type="NCBIfam" id="TIGR04056">
    <property type="entry name" value="OMP_RagA_SusC"/>
    <property type="match status" value="1"/>
</dbReference>
<dbReference type="InterPro" id="IPR023996">
    <property type="entry name" value="TonB-dep_OMP_SusC/RagA"/>
</dbReference>
<dbReference type="PROSITE" id="PS52016">
    <property type="entry name" value="TONB_DEPENDENT_REC_3"/>
    <property type="match status" value="1"/>
</dbReference>
<feature type="signal peptide" evidence="13">
    <location>
        <begin position="1"/>
        <end position="23"/>
    </location>
</feature>
<dbReference type="InterPro" id="IPR037066">
    <property type="entry name" value="Plug_dom_sf"/>
</dbReference>
<dbReference type="SUPFAM" id="SSF56935">
    <property type="entry name" value="Porins"/>
    <property type="match status" value="1"/>
</dbReference>
<dbReference type="GO" id="GO:0006826">
    <property type="term" value="P:iron ion transport"/>
    <property type="evidence" value="ECO:0007669"/>
    <property type="project" value="UniProtKB-KW"/>
</dbReference>
<dbReference type="Pfam" id="PF07715">
    <property type="entry name" value="Plug"/>
    <property type="match status" value="1"/>
</dbReference>
<feature type="domain" description="TonB-dependent receptor-like beta-barrel" evidence="14">
    <location>
        <begin position="525"/>
        <end position="956"/>
    </location>
</feature>
<dbReference type="Pfam" id="PF00593">
    <property type="entry name" value="TonB_dep_Rec_b-barrel"/>
    <property type="match status" value="1"/>
</dbReference>
<dbReference type="Gene3D" id="2.170.130.10">
    <property type="entry name" value="TonB-dependent receptor, plug domain"/>
    <property type="match status" value="1"/>
</dbReference>
<keyword evidence="13" id="KW-0732">Signal</keyword>
<dbReference type="NCBIfam" id="TIGR04057">
    <property type="entry name" value="SusC_RagA_signa"/>
    <property type="match status" value="1"/>
</dbReference>
<dbReference type="AlphaFoldDB" id="A0A2T7BFT5"/>
<evidence type="ECO:0000256" key="12">
    <source>
        <dbReference type="SAM" id="MobiDB-lite"/>
    </source>
</evidence>
<comment type="similarity">
    <text evidence="10 11">Belongs to the TonB-dependent receptor family.</text>
</comment>
<feature type="domain" description="TonB-dependent receptor plug" evidence="16">
    <location>
        <begin position="225"/>
        <end position="358"/>
    </location>
</feature>
<dbReference type="RefSeq" id="WP_108686985.1">
    <property type="nucleotide sequence ID" value="NZ_QCYK01000002.1"/>
</dbReference>
<evidence type="ECO:0000256" key="5">
    <source>
        <dbReference type="ARBA" id="ARBA00022692"/>
    </source>
</evidence>
<dbReference type="Pfam" id="PF13715">
    <property type="entry name" value="CarbopepD_reg_2"/>
    <property type="match status" value="1"/>
</dbReference>
<dbReference type="InterPro" id="IPR039426">
    <property type="entry name" value="TonB-dep_rcpt-like"/>
</dbReference>
<dbReference type="InterPro" id="IPR000531">
    <property type="entry name" value="Beta-barrel_TonB"/>
</dbReference>
<organism evidence="17 18">
    <name type="scientific">Chitinophaga parva</name>
    <dbReference type="NCBI Taxonomy" id="2169414"/>
    <lineage>
        <taxon>Bacteria</taxon>
        <taxon>Pseudomonadati</taxon>
        <taxon>Bacteroidota</taxon>
        <taxon>Chitinophagia</taxon>
        <taxon>Chitinophagales</taxon>
        <taxon>Chitinophagaceae</taxon>
        <taxon>Chitinophaga</taxon>
    </lineage>
</organism>
<feature type="region of interest" description="Disordered" evidence="12">
    <location>
        <begin position="301"/>
        <end position="328"/>
    </location>
</feature>
<dbReference type="Pfam" id="PF07660">
    <property type="entry name" value="STN"/>
    <property type="match status" value="1"/>
</dbReference>
<evidence type="ECO:0000256" key="2">
    <source>
        <dbReference type="ARBA" id="ARBA00022448"/>
    </source>
</evidence>
<evidence type="ECO:0000256" key="4">
    <source>
        <dbReference type="ARBA" id="ARBA00022496"/>
    </source>
</evidence>
<gene>
    <name evidence="17" type="ORF">DCC81_12630</name>
</gene>
<feature type="chain" id="PRO_5015692479" evidence="13">
    <location>
        <begin position="24"/>
        <end position="1123"/>
    </location>
</feature>
<dbReference type="InterPro" id="IPR036942">
    <property type="entry name" value="Beta-barrel_TonB_sf"/>
</dbReference>
<evidence type="ECO:0000313" key="17">
    <source>
        <dbReference type="EMBL" id="PUZ25148.1"/>
    </source>
</evidence>
<dbReference type="InterPro" id="IPR012910">
    <property type="entry name" value="Plug_dom"/>
</dbReference>
<evidence type="ECO:0000313" key="18">
    <source>
        <dbReference type="Proteomes" id="UP000244450"/>
    </source>
</evidence>
<dbReference type="SUPFAM" id="SSF49464">
    <property type="entry name" value="Carboxypeptidase regulatory domain-like"/>
    <property type="match status" value="1"/>
</dbReference>
<keyword evidence="6" id="KW-0408">Iron</keyword>
<dbReference type="Gene3D" id="3.55.50.30">
    <property type="match status" value="1"/>
</dbReference>
<protein>
    <submittedName>
        <fullName evidence="17">SusC/RagA family TonB-linked outer membrane protein</fullName>
    </submittedName>
</protein>
<dbReference type="Gene3D" id="2.60.40.1120">
    <property type="entry name" value="Carboxypeptidase-like, regulatory domain"/>
    <property type="match status" value="1"/>
</dbReference>
<evidence type="ECO:0000259" key="15">
    <source>
        <dbReference type="Pfam" id="PF07660"/>
    </source>
</evidence>
<dbReference type="Gene3D" id="2.40.170.20">
    <property type="entry name" value="TonB-dependent receptor, beta-barrel domain"/>
    <property type="match status" value="1"/>
</dbReference>
<evidence type="ECO:0000256" key="8">
    <source>
        <dbReference type="ARBA" id="ARBA00023136"/>
    </source>
</evidence>
<keyword evidence="18" id="KW-1185">Reference proteome</keyword>
<evidence type="ECO:0000256" key="7">
    <source>
        <dbReference type="ARBA" id="ARBA00023077"/>
    </source>
</evidence>
<evidence type="ECO:0000256" key="10">
    <source>
        <dbReference type="PROSITE-ProRule" id="PRU01360"/>
    </source>
</evidence>
<evidence type="ECO:0000259" key="16">
    <source>
        <dbReference type="Pfam" id="PF07715"/>
    </source>
</evidence>
<evidence type="ECO:0000256" key="1">
    <source>
        <dbReference type="ARBA" id="ARBA00004571"/>
    </source>
</evidence>
<sequence length="1123" mass="120909">MKKNLRSLPVCLAMTLLMGLSPAGLPLTATAAAQTDVKTINVSIQVKNRPLQEVMDDLTSKTGLNFHYDKTGLDLTKKVSLNCNKTPLEEVLNNLSTQTGLSFTIRNNKIIVGARTANPLNAVTLMDNAALDKVVKGNVRDAKGNTVPGVTVMIKGTAKGTQTAADGSFKIDANAGDVLVFRSVGFQTREIPVGAGDLGDVVLTENATGLNELVVTALGIKRTPKSLTYSTQRIGGEELSTVKDANIMNSLSGKAAGITVNRSSSGVGGSVKVVLRGLKSAQGSNQPLYVIDGIPITNFTTQQPNSNWGGDGSGTDYSPGRDGGDGISNLNPDDIESISVLKGASAAALYGSQAGNGVVLITTKKGKAGVSRVEISSSLTLDKATMLPALQNEYGQSEPGSTYSWGAPITNAHDNLKDFFKTGNTFVNSIGISGGNEQHQTYFSYANTHASGVMPTNDLGRHNITFRETGHFLDNKLTLEGSANAVIQKLENAPVTGLYFNPLTGLYLFPRGLDLSPYRNHFELYDSSRNIYLQNWPFNEDIQQNPYWIINRNNSQARRNRTIFSASAKYDFTSFLSLQLRGNIDRTNDTYDGQFYAGTHPVLEPSGNGRYITSNLTTTQTYGDAILTFNKALGSNFKLTALAGTAITDQFTNGFKADSYSGGLTIANKFIVQNMAKGSAYQSVPNNHNQLQSLFGSANLSFKDMIFLDASVRNDWSSNLSYTPNGSYAYPSLGLSLMLHQLFKLPAAITYAKLRGTWAQVGTSVPPYKTHLQSGLSTDGSSIAFNSTAPFTDLKPEMSHAIEVGTEWRFFSDRLSFDVTYYKTNDVNQYFQIPAPAGATYANMFVNAGNIQNQGVEVMLGYNLVSSHDFSWTTNVNFALNRNKVLSLAPSIDKFQLTSSNTYESYLVPGHSYGDIYGKILLKDSAGRVQIGSDGLPLVSADTRFVGNPNPRWTLGWNNSFSFHKFSLSFLVDGKFGGQVMSTTQGVLDKYGVSQVTADARQAGGVKINGVGPDGKPVTTIDAQKWYGVIGGRDGVSGEYMYSATTVRLRELALGYTIPRAALGNGFVKSIRVSLIGKNLIYFHKDAPYDPDITMSTANGLSGVDAFSVPAVRSFGASLNVSF</sequence>
<evidence type="ECO:0000256" key="13">
    <source>
        <dbReference type="SAM" id="SignalP"/>
    </source>
</evidence>
<evidence type="ECO:0000259" key="14">
    <source>
        <dbReference type="Pfam" id="PF00593"/>
    </source>
</evidence>
<keyword evidence="8 10" id="KW-0472">Membrane</keyword>
<dbReference type="EMBL" id="QCYK01000002">
    <property type="protein sequence ID" value="PUZ25148.1"/>
    <property type="molecule type" value="Genomic_DNA"/>
</dbReference>
<keyword evidence="5 10" id="KW-0812">Transmembrane</keyword>
<keyword evidence="4" id="KW-0406">Ion transport</keyword>
<evidence type="ECO:0000256" key="6">
    <source>
        <dbReference type="ARBA" id="ARBA00023004"/>
    </source>
</evidence>
<comment type="subcellular location">
    <subcellularLocation>
        <location evidence="1 10">Cell outer membrane</location>
        <topology evidence="1 10">Multi-pass membrane protein</topology>
    </subcellularLocation>
</comment>
<reference evidence="17 18" key="1">
    <citation type="submission" date="2018-04" db="EMBL/GenBank/DDBJ databases">
        <title>Chitinophaga fuyangensis sp. nov., isolated from soil in a chemical factory.</title>
        <authorList>
            <person name="Chen K."/>
        </authorList>
    </citation>
    <scope>NUCLEOTIDE SEQUENCE [LARGE SCALE GENOMIC DNA]</scope>
    <source>
        <strain evidence="17 18">LY-1</strain>
    </source>
</reference>
<proteinExistence type="inferred from homology"/>
<comment type="caution">
    <text evidence="17">The sequence shown here is derived from an EMBL/GenBank/DDBJ whole genome shotgun (WGS) entry which is preliminary data.</text>
</comment>
<accession>A0A2T7BFT5</accession>
<keyword evidence="7 11" id="KW-0798">TonB box</keyword>
<evidence type="ECO:0000256" key="9">
    <source>
        <dbReference type="ARBA" id="ARBA00023237"/>
    </source>
</evidence>
<dbReference type="InterPro" id="IPR023997">
    <property type="entry name" value="TonB-dep_OMP_SusC/RagA_CS"/>
</dbReference>
<dbReference type="GO" id="GO:0009279">
    <property type="term" value="C:cell outer membrane"/>
    <property type="evidence" value="ECO:0007669"/>
    <property type="project" value="UniProtKB-SubCell"/>
</dbReference>
<dbReference type="OrthoDB" id="9768177at2"/>
<evidence type="ECO:0000256" key="11">
    <source>
        <dbReference type="RuleBase" id="RU003357"/>
    </source>
</evidence>
<dbReference type="Proteomes" id="UP000244450">
    <property type="component" value="Unassembled WGS sequence"/>
</dbReference>
<keyword evidence="3 10" id="KW-1134">Transmembrane beta strand</keyword>
<dbReference type="InterPro" id="IPR011662">
    <property type="entry name" value="Secretin/TonB_short_N"/>
</dbReference>
<feature type="domain" description="Secretin/TonB short N-terminal" evidence="15">
    <location>
        <begin position="68"/>
        <end position="114"/>
    </location>
</feature>
<evidence type="ECO:0000256" key="3">
    <source>
        <dbReference type="ARBA" id="ARBA00022452"/>
    </source>
</evidence>